<keyword evidence="2" id="KW-1185">Reference proteome</keyword>
<reference evidence="1 2" key="1">
    <citation type="journal article" date="2023" name="Res Sq">
        <title>Genomic and morphological characterization of Knufia obscura isolated from the Mars 2020 spacecraft assembly facility.</title>
        <authorList>
            <person name="Chander A.M."/>
            <person name="Teixeira M.M."/>
            <person name="Singh N.K."/>
            <person name="Williams M.P."/>
            <person name="Parker C.W."/>
            <person name="Leo P."/>
            <person name="Stajich J.E."/>
            <person name="Torok T."/>
            <person name="Tighe S."/>
            <person name="Mason C.E."/>
            <person name="Venkateswaran K."/>
        </authorList>
    </citation>
    <scope>NUCLEOTIDE SEQUENCE [LARGE SCALE GENOMIC DNA]</scope>
    <source>
        <strain evidence="1 2">CCFEE 5817</strain>
    </source>
</reference>
<organism evidence="1 2">
    <name type="scientific">Knufia obscura</name>
    <dbReference type="NCBI Taxonomy" id="1635080"/>
    <lineage>
        <taxon>Eukaryota</taxon>
        <taxon>Fungi</taxon>
        <taxon>Dikarya</taxon>
        <taxon>Ascomycota</taxon>
        <taxon>Pezizomycotina</taxon>
        <taxon>Eurotiomycetes</taxon>
        <taxon>Chaetothyriomycetidae</taxon>
        <taxon>Chaetothyriales</taxon>
        <taxon>Trichomeriaceae</taxon>
        <taxon>Knufia</taxon>
    </lineage>
</organism>
<protein>
    <submittedName>
        <fullName evidence="1">Uncharacterized protein</fullName>
    </submittedName>
</protein>
<dbReference type="EMBL" id="JAVHJV010000003">
    <property type="protein sequence ID" value="KAK5944629.1"/>
    <property type="molecule type" value="Genomic_DNA"/>
</dbReference>
<proteinExistence type="predicted"/>
<dbReference type="RefSeq" id="XP_064732719.1">
    <property type="nucleotide sequence ID" value="XM_064872339.1"/>
</dbReference>
<evidence type="ECO:0000313" key="1">
    <source>
        <dbReference type="EMBL" id="KAK5944629.1"/>
    </source>
</evidence>
<sequence>MSPPSQNTRASSSKEPLAMVKSLEHIPLSSTAPSKENSLHRSEFLSSKEFDRIWEWIPPPPPGRWR</sequence>
<dbReference type="Proteomes" id="UP001334248">
    <property type="component" value="Unassembled WGS sequence"/>
</dbReference>
<comment type="caution">
    <text evidence="1">The sequence shown here is derived from an EMBL/GenBank/DDBJ whole genome shotgun (WGS) entry which is preliminary data.</text>
</comment>
<accession>A0ABR0RWK2</accession>
<gene>
    <name evidence="1" type="ORF">PMZ80_003912</name>
</gene>
<dbReference type="GeneID" id="89997361"/>
<evidence type="ECO:0000313" key="2">
    <source>
        <dbReference type="Proteomes" id="UP001334248"/>
    </source>
</evidence>
<name>A0ABR0RWK2_9EURO</name>